<organism evidence="1 2">
    <name type="scientific">Colwellia psychrerythraea</name>
    <name type="common">Vibrio psychroerythus</name>
    <dbReference type="NCBI Taxonomy" id="28229"/>
    <lineage>
        <taxon>Bacteria</taxon>
        <taxon>Pseudomonadati</taxon>
        <taxon>Pseudomonadota</taxon>
        <taxon>Gammaproteobacteria</taxon>
        <taxon>Alteromonadales</taxon>
        <taxon>Colwelliaceae</taxon>
        <taxon>Colwellia</taxon>
    </lineage>
</organism>
<name>A0A099KUN5_COLPS</name>
<reference evidence="1 2" key="1">
    <citation type="submission" date="2014-08" db="EMBL/GenBank/DDBJ databases">
        <title>Genomic and Phenotypic Diversity of Colwellia psychrerythraea strains from Disparate Marine Basins.</title>
        <authorList>
            <person name="Techtmann S.M."/>
            <person name="Stelling S.C."/>
            <person name="Utturkar S.M."/>
            <person name="Alshibli N."/>
            <person name="Harris A."/>
            <person name="Brown S.D."/>
            <person name="Hazen T.C."/>
        </authorList>
    </citation>
    <scope>NUCLEOTIDE SEQUENCE [LARGE SCALE GENOMIC DNA]</scope>
    <source>
        <strain evidence="1 2">GAB14E</strain>
    </source>
</reference>
<comment type="caution">
    <text evidence="1">The sequence shown here is derived from an EMBL/GenBank/DDBJ whole genome shotgun (WGS) entry which is preliminary data.</text>
</comment>
<dbReference type="RefSeq" id="WP_033081985.1">
    <property type="nucleotide sequence ID" value="NZ_JQEC01000017.1"/>
</dbReference>
<gene>
    <name evidence="1" type="ORF">GAB14E_2293</name>
</gene>
<dbReference type="AlphaFoldDB" id="A0A099KUN5"/>
<feature type="non-terminal residue" evidence="1">
    <location>
        <position position="334"/>
    </location>
</feature>
<evidence type="ECO:0000313" key="1">
    <source>
        <dbReference type="EMBL" id="KGJ94241.1"/>
    </source>
</evidence>
<sequence>DNSGVLYQDNAGAGFGTSYIDSFTDIQTLIGSNANLDNFVIDSGSSIDSIDGGSDGNNSLTGRDTDNEWDISGSNSGILYQDNAGAGFGTSYVDAFSNIQSLIGSDANLDIFVMGTTGSIESIDGGSDSNNTLIANDIANEWHITSDNGGVLYQDNAGAGYGTSYVDSFNSVQHLKGSESFLDIFVMATSSSIDSIDGGGDGNNSLTARDADNEWHITGDNSGVLYQDNAGAGFGTSYIDSFTDIQTLIGSNANLDNFVIDSGSSIDSIDGGSDGNNSLTGRDTDNEWDISGSNSGILYQDNAGAGFGTSYVDAFSNIQSLIGSDANLDIFVMG</sequence>
<feature type="non-terminal residue" evidence="1">
    <location>
        <position position="1"/>
    </location>
</feature>
<dbReference type="EMBL" id="JQEC01000017">
    <property type="protein sequence ID" value="KGJ94241.1"/>
    <property type="molecule type" value="Genomic_DNA"/>
</dbReference>
<accession>A0A099KUN5</accession>
<evidence type="ECO:0000313" key="2">
    <source>
        <dbReference type="Proteomes" id="UP000029868"/>
    </source>
</evidence>
<dbReference type="Proteomes" id="UP000029868">
    <property type="component" value="Unassembled WGS sequence"/>
</dbReference>
<protein>
    <submittedName>
        <fullName evidence="1">Uncharacterized protein</fullName>
    </submittedName>
</protein>
<proteinExistence type="predicted"/>